<dbReference type="AlphaFoldDB" id="A0A9N9NLQ6"/>
<organism evidence="1 2">
    <name type="scientific">Cetraspora pellucida</name>
    <dbReference type="NCBI Taxonomy" id="1433469"/>
    <lineage>
        <taxon>Eukaryota</taxon>
        <taxon>Fungi</taxon>
        <taxon>Fungi incertae sedis</taxon>
        <taxon>Mucoromycota</taxon>
        <taxon>Glomeromycotina</taxon>
        <taxon>Glomeromycetes</taxon>
        <taxon>Diversisporales</taxon>
        <taxon>Gigasporaceae</taxon>
        <taxon>Cetraspora</taxon>
    </lineage>
</organism>
<proteinExistence type="predicted"/>
<gene>
    <name evidence="1" type="ORF">CPELLU_LOCUS14218</name>
</gene>
<dbReference type="Proteomes" id="UP000789759">
    <property type="component" value="Unassembled WGS sequence"/>
</dbReference>
<name>A0A9N9NLQ6_9GLOM</name>
<sequence length="179" mass="21103">MTSYDPKSFRAFFEPTKPVQLRLYATSKRHRPQITSITLLEYKNGHVTTEEQISHSPLSFSVNKSGKFRLFHYKSLWHMYIQVSTDSFKNKNLQRYVSPLGFEVEVDMNVSDGKCRLTTSKDINDQVTLTPPPIARSTSSFPFRDHQFIEWCVRKPPKWRRILDHTNDTVRSWCRRGFV</sequence>
<evidence type="ECO:0000313" key="2">
    <source>
        <dbReference type="Proteomes" id="UP000789759"/>
    </source>
</evidence>
<dbReference type="EMBL" id="CAJVQA010016500">
    <property type="protein sequence ID" value="CAG8743434.1"/>
    <property type="molecule type" value="Genomic_DNA"/>
</dbReference>
<accession>A0A9N9NLQ6</accession>
<reference evidence="1" key="1">
    <citation type="submission" date="2021-06" db="EMBL/GenBank/DDBJ databases">
        <authorList>
            <person name="Kallberg Y."/>
            <person name="Tangrot J."/>
            <person name="Rosling A."/>
        </authorList>
    </citation>
    <scope>NUCLEOTIDE SEQUENCE</scope>
    <source>
        <strain evidence="1">FL966</strain>
    </source>
</reference>
<protein>
    <submittedName>
        <fullName evidence="1">7466_t:CDS:1</fullName>
    </submittedName>
</protein>
<keyword evidence="2" id="KW-1185">Reference proteome</keyword>
<comment type="caution">
    <text evidence="1">The sequence shown here is derived from an EMBL/GenBank/DDBJ whole genome shotgun (WGS) entry which is preliminary data.</text>
</comment>
<dbReference type="OrthoDB" id="2317123at2759"/>
<evidence type="ECO:0000313" key="1">
    <source>
        <dbReference type="EMBL" id="CAG8743434.1"/>
    </source>
</evidence>